<keyword evidence="3" id="KW-1185">Reference proteome</keyword>
<comment type="caution">
    <text evidence="2">The sequence shown here is derived from an EMBL/GenBank/DDBJ whole genome shotgun (WGS) entry which is preliminary data.</text>
</comment>
<gene>
    <name evidence="2" type="ORF">E2C01_085516</name>
</gene>
<protein>
    <submittedName>
        <fullName evidence="2">Uncharacterized protein</fullName>
    </submittedName>
</protein>
<feature type="compositionally biased region" description="Basic and acidic residues" evidence="1">
    <location>
        <begin position="12"/>
        <end position="21"/>
    </location>
</feature>
<name>A0A5B7J718_PORTR</name>
<evidence type="ECO:0000313" key="3">
    <source>
        <dbReference type="Proteomes" id="UP000324222"/>
    </source>
</evidence>
<dbReference type="Proteomes" id="UP000324222">
    <property type="component" value="Unassembled WGS sequence"/>
</dbReference>
<reference evidence="2 3" key="1">
    <citation type="submission" date="2019-05" db="EMBL/GenBank/DDBJ databases">
        <title>Another draft genome of Portunus trituberculatus and its Hox gene families provides insights of decapod evolution.</title>
        <authorList>
            <person name="Jeong J.-H."/>
            <person name="Song I."/>
            <person name="Kim S."/>
            <person name="Choi T."/>
            <person name="Kim D."/>
            <person name="Ryu S."/>
            <person name="Kim W."/>
        </authorList>
    </citation>
    <scope>NUCLEOTIDE SEQUENCE [LARGE SCALE GENOMIC DNA]</scope>
    <source>
        <tissue evidence="2">Muscle</tissue>
    </source>
</reference>
<proteinExistence type="predicted"/>
<feature type="region of interest" description="Disordered" evidence="1">
    <location>
        <begin position="1"/>
        <end position="23"/>
    </location>
</feature>
<organism evidence="2 3">
    <name type="scientific">Portunus trituberculatus</name>
    <name type="common">Swimming crab</name>
    <name type="synonym">Neptunus trituberculatus</name>
    <dbReference type="NCBI Taxonomy" id="210409"/>
    <lineage>
        <taxon>Eukaryota</taxon>
        <taxon>Metazoa</taxon>
        <taxon>Ecdysozoa</taxon>
        <taxon>Arthropoda</taxon>
        <taxon>Crustacea</taxon>
        <taxon>Multicrustacea</taxon>
        <taxon>Malacostraca</taxon>
        <taxon>Eumalacostraca</taxon>
        <taxon>Eucarida</taxon>
        <taxon>Decapoda</taxon>
        <taxon>Pleocyemata</taxon>
        <taxon>Brachyura</taxon>
        <taxon>Eubrachyura</taxon>
        <taxon>Portunoidea</taxon>
        <taxon>Portunidae</taxon>
        <taxon>Portuninae</taxon>
        <taxon>Portunus</taxon>
    </lineage>
</organism>
<dbReference type="EMBL" id="VSRR010084661">
    <property type="protein sequence ID" value="MPC90525.1"/>
    <property type="molecule type" value="Genomic_DNA"/>
</dbReference>
<evidence type="ECO:0000256" key="1">
    <source>
        <dbReference type="SAM" id="MobiDB-lite"/>
    </source>
</evidence>
<dbReference type="AlphaFoldDB" id="A0A5B7J718"/>
<evidence type="ECO:0000313" key="2">
    <source>
        <dbReference type="EMBL" id="MPC90525.1"/>
    </source>
</evidence>
<accession>A0A5B7J718</accession>
<sequence length="88" mass="10051">MTFDLPSVDEAMEGKREEGEGRIAPQHLGVTVHLFPCGSLTWFAPIFMVHHEQLELKYEGQIAREIGGRRVWEAWGSDRASRDDGRQQ</sequence>